<keyword evidence="10" id="KW-1185">Reference proteome</keyword>
<feature type="transmembrane region" description="Helical" evidence="7">
    <location>
        <begin position="306"/>
        <end position="326"/>
    </location>
</feature>
<evidence type="ECO:0000256" key="3">
    <source>
        <dbReference type="ARBA" id="ARBA00022679"/>
    </source>
</evidence>
<evidence type="ECO:0000256" key="5">
    <source>
        <dbReference type="ARBA" id="ARBA00022989"/>
    </source>
</evidence>
<comment type="subcellular location">
    <subcellularLocation>
        <location evidence="1">Membrane</location>
        <topology evidence="1">Multi-pass membrane protein</topology>
    </subcellularLocation>
</comment>
<keyword evidence="3 9" id="KW-0808">Transferase</keyword>
<dbReference type="PANTHER" id="PTHR30576">
    <property type="entry name" value="COLANIC BIOSYNTHESIS UDP-GLUCOSE LIPID CARRIER TRANSFERASE"/>
    <property type="match status" value="1"/>
</dbReference>
<evidence type="ECO:0000256" key="6">
    <source>
        <dbReference type="ARBA" id="ARBA00023136"/>
    </source>
</evidence>
<evidence type="ECO:0000256" key="7">
    <source>
        <dbReference type="SAM" id="Phobius"/>
    </source>
</evidence>
<protein>
    <submittedName>
        <fullName evidence="9">Sugar transferase</fullName>
        <ecNumber evidence="9">2.7.8.-</ecNumber>
    </submittedName>
</protein>
<keyword evidence="6 7" id="KW-0472">Membrane</keyword>
<comment type="caution">
    <text evidence="9">The sequence shown here is derived from an EMBL/GenBank/DDBJ whole genome shotgun (WGS) entry which is preliminary data.</text>
</comment>
<proteinExistence type="inferred from homology"/>
<accession>A0ABW6VWU2</accession>
<evidence type="ECO:0000313" key="10">
    <source>
        <dbReference type="Proteomes" id="UP001602287"/>
    </source>
</evidence>
<evidence type="ECO:0000256" key="4">
    <source>
        <dbReference type="ARBA" id="ARBA00022692"/>
    </source>
</evidence>
<dbReference type="NCBIfam" id="TIGR03025">
    <property type="entry name" value="EPS_sugtrans"/>
    <property type="match status" value="1"/>
</dbReference>
<feature type="transmembrane region" description="Helical" evidence="7">
    <location>
        <begin position="65"/>
        <end position="85"/>
    </location>
</feature>
<dbReference type="Pfam" id="PF02397">
    <property type="entry name" value="Bac_transf"/>
    <property type="match status" value="1"/>
</dbReference>
<feature type="transmembrane region" description="Helical" evidence="7">
    <location>
        <begin position="106"/>
        <end position="123"/>
    </location>
</feature>
<reference evidence="9 10" key="1">
    <citation type="submission" date="2024-10" db="EMBL/GenBank/DDBJ databases">
        <title>The Natural Products Discovery Center: Release of the First 8490 Sequenced Strains for Exploring Actinobacteria Biosynthetic Diversity.</title>
        <authorList>
            <person name="Kalkreuter E."/>
            <person name="Kautsar S.A."/>
            <person name="Yang D."/>
            <person name="Bader C.D."/>
            <person name="Teijaro C.N."/>
            <person name="Fluegel L."/>
            <person name="Davis C.M."/>
            <person name="Simpson J.R."/>
            <person name="Lauterbach L."/>
            <person name="Steele A.D."/>
            <person name="Gui C."/>
            <person name="Meng S."/>
            <person name="Li G."/>
            <person name="Viehrig K."/>
            <person name="Ye F."/>
            <person name="Su P."/>
            <person name="Kiefer A.F."/>
            <person name="Nichols A."/>
            <person name="Cepeda A.J."/>
            <person name="Yan W."/>
            <person name="Fan B."/>
            <person name="Jiang Y."/>
            <person name="Adhikari A."/>
            <person name="Zheng C.-J."/>
            <person name="Schuster L."/>
            <person name="Cowan T.M."/>
            <person name="Smanski M.J."/>
            <person name="Chevrette M.G."/>
            <person name="De Carvalho L.P.S."/>
            <person name="Shen B."/>
        </authorList>
    </citation>
    <scope>NUCLEOTIDE SEQUENCE [LARGE SCALE GENOMIC DNA]</scope>
    <source>
        <strain evidence="9 10">NPDC000140</strain>
    </source>
</reference>
<evidence type="ECO:0000313" key="9">
    <source>
        <dbReference type="EMBL" id="MFF5201830.1"/>
    </source>
</evidence>
<name>A0ABW6VWU2_9ACTN</name>
<feature type="transmembrane region" description="Helical" evidence="7">
    <location>
        <begin position="129"/>
        <end position="148"/>
    </location>
</feature>
<feature type="domain" description="Bacterial sugar transferase" evidence="8">
    <location>
        <begin position="300"/>
        <end position="487"/>
    </location>
</feature>
<dbReference type="GeneID" id="95371362"/>
<dbReference type="Gene3D" id="3.40.50.720">
    <property type="entry name" value="NAD(P)-binding Rossmann-like Domain"/>
    <property type="match status" value="1"/>
</dbReference>
<dbReference type="Pfam" id="PF13727">
    <property type="entry name" value="CoA_binding_3"/>
    <property type="match status" value="1"/>
</dbReference>
<feature type="transmembrane region" description="Helical" evidence="7">
    <location>
        <begin position="31"/>
        <end position="53"/>
    </location>
</feature>
<sequence length="493" mass="53132">MSVATLLTPATSAEPDGQRTGLLARADERSYVRVLVVLDTTILIIALLIGYVTRFGEGEPTGSEIPYVLVAPGLVLAWLISLKALGCYDDRVIGYGADEYRRVSSASLRLAGAIAIIGYIADVGVSRGFLGISFAVGTVGLEVARFAARKRLHRARSLGAGWSRKVLVVGDTAHVLELVHTLRREPYAGYQVVGACIPDALLAPVAQRLGDVPVVGSFRGIPEAATAIGADTVAVTASGELTATRLRRLGWQLEGTGVDLVVAPALTDVAGPRIHTRPVAGLPLIHVEAPEFRGVRKLVKGFVDRSVSSLALAVLLPLIAFIALAIKLDSRGPVLFRQVRVGRGGQEFGVFKFRTMVVNADALLAELAARNETDGLMFKMRHDPRVTRVGRLLRKWSLDELPQLVNVLLGQMSLVGPRPPLPSEVARYDGDVARRLLVKPGMTGLWQVSGRSDLSWEDGIRLDLYYVENWSLTADLTILWKTFGAVLNGRGAY</sequence>
<dbReference type="InterPro" id="IPR003362">
    <property type="entry name" value="Bact_transf"/>
</dbReference>
<evidence type="ECO:0000259" key="8">
    <source>
        <dbReference type="Pfam" id="PF02397"/>
    </source>
</evidence>
<keyword evidence="4 7" id="KW-0812">Transmembrane</keyword>
<dbReference type="EC" id="2.7.8.-" evidence="9"/>
<evidence type="ECO:0000256" key="2">
    <source>
        <dbReference type="ARBA" id="ARBA00006464"/>
    </source>
</evidence>
<dbReference type="PANTHER" id="PTHR30576:SF10">
    <property type="entry name" value="SLL5057 PROTEIN"/>
    <property type="match status" value="1"/>
</dbReference>
<dbReference type="GO" id="GO:0016740">
    <property type="term" value="F:transferase activity"/>
    <property type="evidence" value="ECO:0007669"/>
    <property type="project" value="UniProtKB-KW"/>
</dbReference>
<evidence type="ECO:0000256" key="1">
    <source>
        <dbReference type="ARBA" id="ARBA00004141"/>
    </source>
</evidence>
<dbReference type="InterPro" id="IPR017475">
    <property type="entry name" value="EPS_sugar_tfrase"/>
</dbReference>
<dbReference type="Proteomes" id="UP001602287">
    <property type="component" value="Unassembled WGS sequence"/>
</dbReference>
<organism evidence="9 10">
    <name type="scientific">Micromonospora parva</name>
    <dbReference type="NCBI Taxonomy" id="1464048"/>
    <lineage>
        <taxon>Bacteria</taxon>
        <taxon>Bacillati</taxon>
        <taxon>Actinomycetota</taxon>
        <taxon>Actinomycetes</taxon>
        <taxon>Micromonosporales</taxon>
        <taxon>Micromonosporaceae</taxon>
        <taxon>Micromonospora</taxon>
    </lineage>
</organism>
<dbReference type="RefSeq" id="WP_030333273.1">
    <property type="nucleotide sequence ID" value="NZ_JBEXXF010000003.1"/>
</dbReference>
<gene>
    <name evidence="9" type="ORF">ACFY3B_19725</name>
</gene>
<comment type="similarity">
    <text evidence="2">Belongs to the bacterial sugar transferase family.</text>
</comment>
<dbReference type="EMBL" id="JBIAZM010000007">
    <property type="protein sequence ID" value="MFF5201830.1"/>
    <property type="molecule type" value="Genomic_DNA"/>
</dbReference>
<keyword evidence="5 7" id="KW-1133">Transmembrane helix</keyword>